<reference evidence="2" key="1">
    <citation type="submission" date="2022-07" db="EMBL/GenBank/DDBJ databases">
        <title>Genome analysis of Parmales, a sister group of diatoms, reveals the evolutionary specialization of diatoms from phago-mixotrophs to photoautotrophs.</title>
        <authorList>
            <person name="Ban H."/>
            <person name="Sato S."/>
            <person name="Yoshikawa S."/>
            <person name="Kazumasa Y."/>
            <person name="Nakamura Y."/>
            <person name="Ichinomiya M."/>
            <person name="Saitoh K."/>
            <person name="Sato N."/>
            <person name="Blanc-Mathieu R."/>
            <person name="Endo H."/>
            <person name="Kuwata A."/>
            <person name="Ogata H."/>
        </authorList>
    </citation>
    <scope>NUCLEOTIDE SEQUENCE</scope>
</reference>
<comment type="caution">
    <text evidence="2">The sequence shown here is derived from an EMBL/GenBank/DDBJ whole genome shotgun (WGS) entry which is preliminary data.</text>
</comment>
<evidence type="ECO:0000313" key="3">
    <source>
        <dbReference type="Proteomes" id="UP001165082"/>
    </source>
</evidence>
<keyword evidence="3" id="KW-1185">Reference proteome</keyword>
<dbReference type="PANTHER" id="PTHR39063">
    <property type="entry name" value="ORAL-FACIAL-DIGITAL SYNDROME 1 PROTEIN HOMOLOG"/>
    <property type="match status" value="1"/>
</dbReference>
<dbReference type="GO" id="GO:0060287">
    <property type="term" value="P:epithelial cilium movement involved in determination of left/right asymmetry"/>
    <property type="evidence" value="ECO:0007669"/>
    <property type="project" value="TreeGrafter"/>
</dbReference>
<feature type="region of interest" description="Disordered" evidence="1">
    <location>
        <begin position="41"/>
        <end position="72"/>
    </location>
</feature>
<dbReference type="GO" id="GO:0036064">
    <property type="term" value="C:ciliary basal body"/>
    <property type="evidence" value="ECO:0007669"/>
    <property type="project" value="TreeGrafter"/>
</dbReference>
<organism evidence="2 3">
    <name type="scientific">Triparma retinervis</name>
    <dbReference type="NCBI Taxonomy" id="2557542"/>
    <lineage>
        <taxon>Eukaryota</taxon>
        <taxon>Sar</taxon>
        <taxon>Stramenopiles</taxon>
        <taxon>Ochrophyta</taxon>
        <taxon>Bolidophyceae</taxon>
        <taxon>Parmales</taxon>
        <taxon>Triparmaceae</taxon>
        <taxon>Triparma</taxon>
    </lineage>
</organism>
<sequence>MALSEKDLATSLRNELKKSGVVQKCVAQLRADFVKKMKRGSLGATLSSSSSMAQTPSLDGNKENKPKPLTLEDRAVSLGFSELSPTYKDVTSSSEHPTLKRVLGHLASTSFVSHTHPPSAAAPYPFSSAPSTSTTQYTAAESLVEKLNVLQKQHEDAINQTRMHPDQNFEEKMLAFQKECEERLTRQMQRDPDRVRKHDIEMMRLEEQARYGASSRLSGWK</sequence>
<evidence type="ECO:0000313" key="2">
    <source>
        <dbReference type="EMBL" id="GMH46483.1"/>
    </source>
</evidence>
<dbReference type="PANTHER" id="PTHR39063:SF1">
    <property type="entry name" value="OFD1 CENTRIOLE AND CENTRIOLAR SATELLITE PROTEIN"/>
    <property type="match status" value="1"/>
</dbReference>
<feature type="compositionally biased region" description="Basic and acidic residues" evidence="1">
    <location>
        <begin position="60"/>
        <end position="72"/>
    </location>
</feature>
<evidence type="ECO:0000256" key="1">
    <source>
        <dbReference type="SAM" id="MobiDB-lite"/>
    </source>
</evidence>
<accession>A0A9W7DPY7</accession>
<dbReference type="AlphaFoldDB" id="A0A9W7DPY7"/>
<dbReference type="InterPro" id="IPR055289">
    <property type="entry name" value="OFD1"/>
</dbReference>
<dbReference type="GO" id="GO:0005576">
    <property type="term" value="C:extracellular region"/>
    <property type="evidence" value="ECO:0007669"/>
    <property type="project" value="GOC"/>
</dbReference>
<proteinExistence type="predicted"/>
<dbReference type="OrthoDB" id="206339at2759"/>
<dbReference type="Proteomes" id="UP001165082">
    <property type="component" value="Unassembled WGS sequence"/>
</dbReference>
<name>A0A9W7DPY7_9STRA</name>
<dbReference type="EMBL" id="BRXZ01001785">
    <property type="protein sequence ID" value="GMH46483.1"/>
    <property type="molecule type" value="Genomic_DNA"/>
</dbReference>
<protein>
    <submittedName>
        <fullName evidence="2">Uncharacterized protein</fullName>
    </submittedName>
</protein>
<gene>
    <name evidence="2" type="ORF">TrRE_jg304</name>
</gene>